<feature type="transmembrane region" description="Helical" evidence="1">
    <location>
        <begin position="43"/>
        <end position="60"/>
    </location>
</feature>
<dbReference type="Ensembl" id="ENSGALT00010023210.1">
    <property type="protein sequence ID" value="ENSGALP00010013426.1"/>
    <property type="gene ID" value="ENSGALG00010009716.1"/>
</dbReference>
<reference evidence="2" key="3">
    <citation type="submission" date="2025-09" db="UniProtKB">
        <authorList>
            <consortium name="Ensembl"/>
        </authorList>
    </citation>
    <scope>IDENTIFICATION</scope>
    <source>
        <strain evidence="2">broiler</strain>
    </source>
</reference>
<keyword evidence="1" id="KW-0812">Transmembrane</keyword>
<reference evidence="2" key="2">
    <citation type="submission" date="2025-08" db="UniProtKB">
        <authorList>
            <consortium name="Ensembl"/>
        </authorList>
    </citation>
    <scope>IDENTIFICATION</scope>
    <source>
        <strain evidence="2">broiler</strain>
    </source>
</reference>
<dbReference type="Proteomes" id="UP000000539">
    <property type="component" value="Chromosome Z"/>
</dbReference>
<keyword evidence="3" id="KW-1185">Reference proteome</keyword>
<evidence type="ECO:0000313" key="3">
    <source>
        <dbReference type="Proteomes" id="UP000000539"/>
    </source>
</evidence>
<proteinExistence type="predicted"/>
<keyword evidence="1" id="KW-0472">Membrane</keyword>
<sequence length="123" mass="14702">FHVFSSFQKPLYDNSKHSSSYSQQFSVIFTILHGISQQHHLNITYPVFFFNWLQTFFIWLQKTFECTRMRFLGILLPSYFPPVICDSFLLRLKNPFPKKHDLQHLLLVNNRETWSADSKKKTA</sequence>
<organism evidence="2 3">
    <name type="scientific">Gallus gallus</name>
    <name type="common">Chicken</name>
    <dbReference type="NCBI Taxonomy" id="9031"/>
    <lineage>
        <taxon>Eukaryota</taxon>
        <taxon>Metazoa</taxon>
        <taxon>Chordata</taxon>
        <taxon>Craniata</taxon>
        <taxon>Vertebrata</taxon>
        <taxon>Euteleostomi</taxon>
        <taxon>Archelosauria</taxon>
        <taxon>Archosauria</taxon>
        <taxon>Dinosauria</taxon>
        <taxon>Saurischia</taxon>
        <taxon>Theropoda</taxon>
        <taxon>Coelurosauria</taxon>
        <taxon>Aves</taxon>
        <taxon>Neognathae</taxon>
        <taxon>Galloanserae</taxon>
        <taxon>Galliformes</taxon>
        <taxon>Phasianidae</taxon>
        <taxon>Phasianinae</taxon>
        <taxon>Gallus</taxon>
    </lineage>
</organism>
<evidence type="ECO:0000313" key="2">
    <source>
        <dbReference type="Ensembl" id="ENSGALP00010013426.1"/>
    </source>
</evidence>
<reference evidence="2" key="1">
    <citation type="submission" date="2020-11" db="EMBL/GenBank/DDBJ databases">
        <title>Gallus gallus (Chicken) genome, bGalGal1, GRCg7b, maternal haplotype autosomes + Z &amp; W.</title>
        <authorList>
            <person name="Warren W."/>
            <person name="Formenti G."/>
            <person name="Fedrigo O."/>
            <person name="Haase B."/>
            <person name="Mountcastle J."/>
            <person name="Balacco J."/>
            <person name="Tracey A."/>
            <person name="Schneider V."/>
            <person name="Okimoto R."/>
            <person name="Cheng H."/>
            <person name="Hawken R."/>
            <person name="Howe K."/>
            <person name="Jarvis E.D."/>
        </authorList>
    </citation>
    <scope>NUCLEOTIDE SEQUENCE [LARGE SCALE GENOMIC DNA]</scope>
    <source>
        <strain evidence="2">Broiler</strain>
    </source>
</reference>
<dbReference type="AlphaFoldDB" id="A0A8V0Y395"/>
<keyword evidence="1" id="KW-1133">Transmembrane helix</keyword>
<name>A0A8V0Y395_CHICK</name>
<accession>A0A8V0Y395</accession>
<evidence type="ECO:0000256" key="1">
    <source>
        <dbReference type="SAM" id="Phobius"/>
    </source>
</evidence>
<protein>
    <submittedName>
        <fullName evidence="2">Uncharacterized protein</fullName>
    </submittedName>
</protein>